<keyword evidence="1" id="KW-0812">Transmembrane</keyword>
<feature type="transmembrane region" description="Helical" evidence="1">
    <location>
        <begin position="152"/>
        <end position="171"/>
    </location>
</feature>
<feature type="transmembrane region" description="Helical" evidence="1">
    <location>
        <begin position="91"/>
        <end position="115"/>
    </location>
</feature>
<evidence type="ECO:0000313" key="2">
    <source>
        <dbReference type="EMBL" id="CAG9800347.1"/>
    </source>
</evidence>
<dbReference type="EMBL" id="OU895877">
    <property type="protein sequence ID" value="CAG9800347.1"/>
    <property type="molecule type" value="Genomic_DNA"/>
</dbReference>
<sequence length="194" mass="22360">MHTMFTYRNSFNEFFSSFFIAQISAAKMFTLKKFLWFMELESGVNLIGYCGIFMSLLLAIAFLLTSAFNIHEVLNYLSTRFAVHHNSDLPALQIFIIFVLVIAALLVNVYISISVIRGVQSQNHKLFKPYLGVELLFIFLIALEALTSLKLFYLLLTVINCYLWTCVYSLYESYKIDSKVKVRVSTINQIVIDN</sequence>
<gene>
    <name evidence="2" type="ORF">CHIRRI_LOCUS3291</name>
</gene>
<protein>
    <submittedName>
        <fullName evidence="2">Uncharacterized protein</fullName>
    </submittedName>
</protein>
<accession>A0A9N9RP62</accession>
<keyword evidence="1" id="KW-1133">Transmembrane helix</keyword>
<evidence type="ECO:0000313" key="3">
    <source>
        <dbReference type="Proteomes" id="UP001153620"/>
    </source>
</evidence>
<dbReference type="Proteomes" id="UP001153620">
    <property type="component" value="Chromosome 1"/>
</dbReference>
<proteinExistence type="predicted"/>
<reference evidence="2" key="1">
    <citation type="submission" date="2022-01" db="EMBL/GenBank/DDBJ databases">
        <authorList>
            <person name="King R."/>
        </authorList>
    </citation>
    <scope>NUCLEOTIDE SEQUENCE</scope>
</reference>
<feature type="transmembrane region" description="Helical" evidence="1">
    <location>
        <begin position="46"/>
        <end position="71"/>
    </location>
</feature>
<dbReference type="OrthoDB" id="10449139at2759"/>
<dbReference type="AlphaFoldDB" id="A0A9N9RP62"/>
<keyword evidence="1" id="KW-0472">Membrane</keyword>
<name>A0A9N9RP62_9DIPT</name>
<reference evidence="2" key="2">
    <citation type="submission" date="2022-10" db="EMBL/GenBank/DDBJ databases">
        <authorList>
            <consortium name="ENA_rothamsted_submissions"/>
            <consortium name="culmorum"/>
            <person name="King R."/>
        </authorList>
    </citation>
    <scope>NUCLEOTIDE SEQUENCE</scope>
</reference>
<evidence type="ECO:0000256" key="1">
    <source>
        <dbReference type="SAM" id="Phobius"/>
    </source>
</evidence>
<keyword evidence="3" id="KW-1185">Reference proteome</keyword>
<organism evidence="2 3">
    <name type="scientific">Chironomus riparius</name>
    <dbReference type="NCBI Taxonomy" id="315576"/>
    <lineage>
        <taxon>Eukaryota</taxon>
        <taxon>Metazoa</taxon>
        <taxon>Ecdysozoa</taxon>
        <taxon>Arthropoda</taxon>
        <taxon>Hexapoda</taxon>
        <taxon>Insecta</taxon>
        <taxon>Pterygota</taxon>
        <taxon>Neoptera</taxon>
        <taxon>Endopterygota</taxon>
        <taxon>Diptera</taxon>
        <taxon>Nematocera</taxon>
        <taxon>Chironomoidea</taxon>
        <taxon>Chironomidae</taxon>
        <taxon>Chironominae</taxon>
        <taxon>Chironomus</taxon>
    </lineage>
</organism>
<feature type="transmembrane region" description="Helical" evidence="1">
    <location>
        <begin position="127"/>
        <end position="146"/>
    </location>
</feature>